<evidence type="ECO:0000259" key="2">
    <source>
        <dbReference type="Pfam" id="PF20155"/>
    </source>
</evidence>
<feature type="domain" description="Tape measure protein N-terminal" evidence="2">
    <location>
        <begin position="87"/>
        <end position="271"/>
    </location>
</feature>
<accession>A0ABQ6HDT6</accession>
<dbReference type="Pfam" id="PF20155">
    <property type="entry name" value="TMP_3"/>
    <property type="match status" value="1"/>
</dbReference>
<keyword evidence="1" id="KW-0175">Coiled coil</keyword>
<evidence type="ECO:0000313" key="3">
    <source>
        <dbReference type="EMBL" id="GLX85051.1"/>
    </source>
</evidence>
<dbReference type="InterPro" id="IPR013491">
    <property type="entry name" value="Tape_meas_N"/>
</dbReference>
<proteinExistence type="predicted"/>
<comment type="caution">
    <text evidence="3">The sequence shown here is derived from an EMBL/GenBank/DDBJ whole genome shotgun (WGS) entry which is preliminary data.</text>
</comment>
<protein>
    <recommendedName>
        <fullName evidence="2">Tape measure protein N-terminal domain-containing protein</fullName>
    </recommendedName>
</protein>
<evidence type="ECO:0000256" key="1">
    <source>
        <dbReference type="SAM" id="Coils"/>
    </source>
</evidence>
<name>A0ABQ6HDT6_9GAMM</name>
<feature type="coiled-coil region" evidence="1">
    <location>
        <begin position="481"/>
        <end position="508"/>
    </location>
</feature>
<sequence length="925" mass="99120">MSNYNVSVRFNAKTGKFTSDVKASEKEVKRLEKATGQATVQNKKFEKSLGQTNAKLSQTNKLAVSLGRTIGTLAAGFGAFQIGSSLVQELAGFQDIRTRLMALSESAEDYADKEAWLIQLAERHHKEINSLADGYGRLSVLVKEQVINDTQARDILTGLSNAASETGATNENLANVYYGLSQALGQGVVQMQELNQVTEPLPGLMSKLARAAGQETSAGLKKMVADGKISSELLGTLLVTALEDYAGAAERTADNINTKLRDIKREYQLLAVALEDPIDSTLTPTLEGISGGLQFLRENLDGVTTILGGALVVAAGHAVRALTAKTVAATKGVLADRAAAREALIAANAEIQRATAAKAAALGATQAAAAEARLTAARTAAAAATTRLAIASRGLAALSAVVGGLPGLLTIAAFSMYSLATSTDEAAEATKRLNDQAKELNPFKNYTLDQAEAALGRYEGMLDHAKTLAEETQQRYNNPFFKLTAEDVQAANDKVSELENTIKALRDVIGLKSTPEKGGESTKQADNVVSLFEKQRDNLKEQVALLGKTTELARVQYHVEQGKYKDLLPHQQQELLNQAKLLDQKRAQLNQDQLAKAAAEQLKQQGDSYLAQLDRKVQLTSTSSETAKLAYELEHGKLKGISEELRTQLGLLAEKADAQARAKEIEALDQQINAPRTAEDVENKAHKGRLDTLNNTLGLLGDSDPELEQRKKIHALIEQEHARHKQALEQIEAQKKVTLLQNGGQLFDGLAGLAKTFAGEQSGVYKAMFAASKAFAIAESIIKIQQGIATAASLPFPANIPAMATVAAQTAGIVSTIQGTQLQGQAHDGIGRVPAKNEGTWMLKRGEMVLNERQRENFEYLTDNIKSGGKKSGNNIINITNNINVEGGSADVEQSIELATERMRAELIEDFSAGGVIAQHMRAAS</sequence>
<dbReference type="RefSeq" id="WP_284296789.1">
    <property type="nucleotide sequence ID" value="NZ_BSSV01000002.1"/>
</dbReference>
<dbReference type="NCBIfam" id="TIGR02675">
    <property type="entry name" value="tape_meas_nterm"/>
    <property type="match status" value="1"/>
</dbReference>
<keyword evidence="4" id="KW-1185">Reference proteome</keyword>
<organism evidence="3 4">
    <name type="scientific">Thalassotalea loyana</name>
    <dbReference type="NCBI Taxonomy" id="280483"/>
    <lineage>
        <taxon>Bacteria</taxon>
        <taxon>Pseudomonadati</taxon>
        <taxon>Pseudomonadota</taxon>
        <taxon>Gammaproteobacteria</taxon>
        <taxon>Alteromonadales</taxon>
        <taxon>Colwelliaceae</taxon>
        <taxon>Thalassotalea</taxon>
    </lineage>
</organism>
<dbReference type="EMBL" id="BSSV01000002">
    <property type="protein sequence ID" value="GLX85051.1"/>
    <property type="molecule type" value="Genomic_DNA"/>
</dbReference>
<gene>
    <name evidence="3" type="ORF">tloyanaT_13030</name>
</gene>
<feature type="coiled-coil region" evidence="1">
    <location>
        <begin position="572"/>
        <end position="602"/>
    </location>
</feature>
<reference evidence="3 4" key="1">
    <citation type="submission" date="2023-03" db="EMBL/GenBank/DDBJ databases">
        <title>Thalassotalea loyana LMG 22536T draft genome sequence.</title>
        <authorList>
            <person name="Sawabe T."/>
        </authorList>
    </citation>
    <scope>NUCLEOTIDE SEQUENCE [LARGE SCALE GENOMIC DNA]</scope>
    <source>
        <strain evidence="3 4">LMG 22536</strain>
    </source>
</reference>
<dbReference type="Proteomes" id="UP001157134">
    <property type="component" value="Unassembled WGS sequence"/>
</dbReference>
<evidence type="ECO:0000313" key="4">
    <source>
        <dbReference type="Proteomes" id="UP001157134"/>
    </source>
</evidence>